<evidence type="ECO:0000256" key="1">
    <source>
        <dbReference type="ARBA" id="ARBA00001936"/>
    </source>
</evidence>
<dbReference type="EMBL" id="CALNXJ010000010">
    <property type="protein sequence ID" value="CAH3105628.1"/>
    <property type="molecule type" value="Genomic_DNA"/>
</dbReference>
<comment type="catalytic activity">
    <reaction evidence="11">
        <text>ribonucleotidyl-uridine-RNA = a 5'-end dephospho-uridine-RNA + a 3'-end 2',3'-cyclophospho-ribonucleotide-RNA</text>
        <dbReference type="Rhea" id="RHEA:67792"/>
        <dbReference type="Rhea" id="RHEA-COMP:10464"/>
        <dbReference type="Rhea" id="RHEA-COMP:17354"/>
        <dbReference type="Rhea" id="RHEA-COMP:17356"/>
        <dbReference type="ChEBI" id="CHEBI:83064"/>
        <dbReference type="ChEBI" id="CHEBI:173117"/>
        <dbReference type="ChEBI" id="CHEBI:173224"/>
    </reaction>
</comment>
<dbReference type="GO" id="GO:0046872">
    <property type="term" value="F:metal ion binding"/>
    <property type="evidence" value="ECO:0007669"/>
    <property type="project" value="UniProtKB-UniRule"/>
</dbReference>
<dbReference type="PANTHER" id="PTHR12439">
    <property type="entry name" value="PLACENTAL PROTEIN 11-RELATED"/>
    <property type="match status" value="1"/>
</dbReference>
<dbReference type="PROSITE" id="PS51959">
    <property type="entry name" value="ENDOU"/>
    <property type="match status" value="1"/>
</dbReference>
<keyword evidence="6 11" id="KW-0255">Endonuclease</keyword>
<feature type="chain" id="PRO_5043112652" description="Uridylate-specific endoribonuclease" evidence="11">
    <location>
        <begin position="22"/>
        <end position="289"/>
    </location>
</feature>
<evidence type="ECO:0000256" key="6">
    <source>
        <dbReference type="ARBA" id="ARBA00022759"/>
    </source>
</evidence>
<dbReference type="SUPFAM" id="SSF142877">
    <property type="entry name" value="EndoU-like"/>
    <property type="match status" value="1"/>
</dbReference>
<keyword evidence="7 11" id="KW-0378">Hydrolase</keyword>
<organism evidence="13 14">
    <name type="scientific">Pocillopora meandrina</name>
    <dbReference type="NCBI Taxonomy" id="46732"/>
    <lineage>
        <taxon>Eukaryota</taxon>
        <taxon>Metazoa</taxon>
        <taxon>Cnidaria</taxon>
        <taxon>Anthozoa</taxon>
        <taxon>Hexacorallia</taxon>
        <taxon>Scleractinia</taxon>
        <taxon>Astrocoeniina</taxon>
        <taxon>Pocilloporidae</taxon>
        <taxon>Pocillopora</taxon>
    </lineage>
</organism>
<dbReference type="GO" id="GO:0003723">
    <property type="term" value="F:RNA binding"/>
    <property type="evidence" value="ECO:0007669"/>
    <property type="project" value="UniProtKB-UniRule"/>
</dbReference>
<evidence type="ECO:0000256" key="11">
    <source>
        <dbReference type="RuleBase" id="RU367085"/>
    </source>
</evidence>
<evidence type="ECO:0000256" key="4">
    <source>
        <dbReference type="ARBA" id="ARBA00022722"/>
    </source>
</evidence>
<comment type="caution">
    <text evidence="13">The sequence shown here is derived from an EMBL/GenBank/DDBJ whole genome shotgun (WGS) entry which is preliminary data.</text>
</comment>
<evidence type="ECO:0000256" key="8">
    <source>
        <dbReference type="ARBA" id="ARBA00022884"/>
    </source>
</evidence>
<dbReference type="EC" id="4.6.1.-" evidence="11"/>
<feature type="signal peptide" evidence="11">
    <location>
        <begin position="1"/>
        <end position="21"/>
    </location>
</feature>
<dbReference type="Pfam" id="PF09412">
    <property type="entry name" value="XendoU"/>
    <property type="match status" value="1"/>
</dbReference>
<dbReference type="GO" id="GO:0016787">
    <property type="term" value="F:hydrolase activity"/>
    <property type="evidence" value="ECO:0007669"/>
    <property type="project" value="UniProtKB-KW"/>
</dbReference>
<evidence type="ECO:0000259" key="12">
    <source>
        <dbReference type="PROSITE" id="PS51959"/>
    </source>
</evidence>
<evidence type="ECO:0000256" key="7">
    <source>
        <dbReference type="ARBA" id="ARBA00022801"/>
    </source>
</evidence>
<keyword evidence="11" id="KW-0732">Signal</keyword>
<feature type="domain" description="EndoU" evidence="12">
    <location>
        <begin position="1"/>
        <end position="289"/>
    </location>
</feature>
<evidence type="ECO:0000256" key="9">
    <source>
        <dbReference type="ARBA" id="ARBA00023211"/>
    </source>
</evidence>
<comment type="cofactor">
    <cofactor evidence="1 11">
        <name>Mn(2+)</name>
        <dbReference type="ChEBI" id="CHEBI:29035"/>
    </cofactor>
</comment>
<evidence type="ECO:0000256" key="10">
    <source>
        <dbReference type="ARBA" id="ARBA00023239"/>
    </source>
</evidence>
<reference evidence="13 14" key="1">
    <citation type="submission" date="2022-05" db="EMBL/GenBank/DDBJ databases">
        <authorList>
            <consortium name="Genoscope - CEA"/>
            <person name="William W."/>
        </authorList>
    </citation>
    <scope>NUCLEOTIDE SEQUENCE [LARGE SCALE GENOMIC DNA]</scope>
</reference>
<name>A0AAU9WB04_9CNID</name>
<comment type="similarity">
    <text evidence="2 11">Belongs to the ENDOU family.</text>
</comment>
<dbReference type="InterPro" id="IPR018998">
    <property type="entry name" value="EndoU_C"/>
</dbReference>
<evidence type="ECO:0000256" key="3">
    <source>
        <dbReference type="ARBA" id="ARBA00011245"/>
    </source>
</evidence>
<evidence type="ECO:0000256" key="2">
    <source>
        <dbReference type="ARBA" id="ARBA00010168"/>
    </source>
</evidence>
<keyword evidence="5 11" id="KW-0479">Metal-binding</keyword>
<evidence type="ECO:0000313" key="14">
    <source>
        <dbReference type="Proteomes" id="UP001159428"/>
    </source>
</evidence>
<dbReference type="GO" id="GO:0016829">
    <property type="term" value="F:lyase activity"/>
    <property type="evidence" value="ECO:0007669"/>
    <property type="project" value="UniProtKB-KW"/>
</dbReference>
<dbReference type="GO" id="GO:0004521">
    <property type="term" value="F:RNA endonuclease activity"/>
    <property type="evidence" value="ECO:0007669"/>
    <property type="project" value="UniProtKB-UniRule"/>
</dbReference>
<gene>
    <name evidence="13" type="ORF">PMEA_00002010</name>
</gene>
<keyword evidence="14" id="KW-1185">Reference proteome</keyword>
<dbReference type="InterPro" id="IPR037227">
    <property type="entry name" value="EndoU-like"/>
</dbReference>
<protein>
    <recommendedName>
        <fullName evidence="11">Uridylate-specific endoribonuclease</fullName>
        <ecNumber evidence="11">4.6.1.-</ecNumber>
    </recommendedName>
</protein>
<comment type="subunit">
    <text evidence="3 11">Monomer.</text>
</comment>
<proteinExistence type="inferred from homology"/>
<dbReference type="Proteomes" id="UP001159428">
    <property type="component" value="Unassembled WGS sequence"/>
</dbReference>
<keyword evidence="4 11" id="KW-0540">Nuclease</keyword>
<dbReference type="InterPro" id="IPR039787">
    <property type="entry name" value="ENDOU"/>
</dbReference>
<evidence type="ECO:0000313" key="13">
    <source>
        <dbReference type="EMBL" id="CAH3105628.1"/>
    </source>
</evidence>
<dbReference type="PANTHER" id="PTHR12439:SF11">
    <property type="entry name" value="URIDYLATE-SPECIFIC ENDORIBONUCLEASE"/>
    <property type="match status" value="1"/>
</dbReference>
<keyword evidence="8 11" id="KW-0694">RNA-binding</keyword>
<evidence type="ECO:0000256" key="5">
    <source>
        <dbReference type="ARBA" id="ARBA00022723"/>
    </source>
</evidence>
<keyword evidence="9 11" id="KW-0464">Manganese</keyword>
<sequence>MRADIEVFVYFLLTFPFFASSVDLGPACQNMWKNAGNNLIVPTELTVDAVANANPLFTVVSGKGAVKVRSAVFQRFRDLMVDYQAAYPAPTQQHIDDFITAVTQPSGPMEAAFDYLKQQGSLPPSVTTLQQFKGVLNDLWFQNSNGFKHVFVGDLNANANTFTGFHNWYQFLLEQERNPTQTTNIAFSHLRPFVDKRLPYLLRGLTFRWRGANKAPQGSTSSMFVGTSPAFDLAMFTTCVLSGRAAGGGTIDCVCKVKGLGLGESTVEFTTVEDPLNKKVITAHPRNVK</sequence>
<dbReference type="AlphaFoldDB" id="A0AAU9WB04"/>
<accession>A0AAU9WB04</accession>
<keyword evidence="10" id="KW-0456">Lyase</keyword>